<dbReference type="Proteomes" id="UP000481153">
    <property type="component" value="Unassembled WGS sequence"/>
</dbReference>
<dbReference type="VEuPathDB" id="FungiDB:AeMF1_000389"/>
<keyword evidence="9" id="KW-1185">Reference proteome</keyword>
<dbReference type="PANTHER" id="PTHR22950">
    <property type="entry name" value="AMINO ACID TRANSPORTER"/>
    <property type="match status" value="1"/>
</dbReference>
<evidence type="ECO:0000256" key="1">
    <source>
        <dbReference type="ARBA" id="ARBA00004141"/>
    </source>
</evidence>
<feature type="transmembrane region" description="Helical" evidence="6">
    <location>
        <begin position="126"/>
        <end position="145"/>
    </location>
</feature>
<evidence type="ECO:0000256" key="4">
    <source>
        <dbReference type="ARBA" id="ARBA00023136"/>
    </source>
</evidence>
<dbReference type="AlphaFoldDB" id="A0A6G0XMR1"/>
<feature type="compositionally biased region" description="Polar residues" evidence="5">
    <location>
        <begin position="314"/>
        <end position="330"/>
    </location>
</feature>
<feature type="region of interest" description="Disordered" evidence="5">
    <location>
        <begin position="311"/>
        <end position="330"/>
    </location>
</feature>
<name>A0A6G0XMR1_9STRA</name>
<feature type="transmembrane region" description="Helical" evidence="6">
    <location>
        <begin position="269"/>
        <end position="292"/>
    </location>
</feature>
<proteinExistence type="predicted"/>
<dbReference type="Pfam" id="PF01490">
    <property type="entry name" value="Aa_trans"/>
    <property type="match status" value="1"/>
</dbReference>
<feature type="transmembrane region" description="Helical" evidence="6">
    <location>
        <begin position="366"/>
        <end position="387"/>
    </location>
</feature>
<feature type="transmembrane region" description="Helical" evidence="6">
    <location>
        <begin position="196"/>
        <end position="214"/>
    </location>
</feature>
<dbReference type="EMBL" id="VJMJ01000036">
    <property type="protein sequence ID" value="KAF0741526.1"/>
    <property type="molecule type" value="Genomic_DNA"/>
</dbReference>
<evidence type="ECO:0000256" key="6">
    <source>
        <dbReference type="SAM" id="Phobius"/>
    </source>
</evidence>
<dbReference type="InterPro" id="IPR013057">
    <property type="entry name" value="AA_transpt_TM"/>
</dbReference>
<dbReference type="GO" id="GO:0015179">
    <property type="term" value="F:L-amino acid transmembrane transporter activity"/>
    <property type="evidence" value="ECO:0007669"/>
    <property type="project" value="TreeGrafter"/>
</dbReference>
<keyword evidence="3 6" id="KW-1133">Transmembrane helix</keyword>
<feature type="transmembrane region" description="Helical" evidence="6">
    <location>
        <begin position="41"/>
        <end position="65"/>
    </location>
</feature>
<evidence type="ECO:0000256" key="3">
    <source>
        <dbReference type="ARBA" id="ARBA00022989"/>
    </source>
</evidence>
<comment type="caution">
    <text evidence="8">The sequence shown here is derived from an EMBL/GenBank/DDBJ whole genome shotgun (WGS) entry which is preliminary data.</text>
</comment>
<evidence type="ECO:0000313" key="9">
    <source>
        <dbReference type="Proteomes" id="UP000481153"/>
    </source>
</evidence>
<feature type="transmembrane region" description="Helical" evidence="6">
    <location>
        <begin position="152"/>
        <end position="176"/>
    </location>
</feature>
<keyword evidence="2 6" id="KW-0812">Transmembrane</keyword>
<gene>
    <name evidence="8" type="ORF">Ae201684_003211</name>
</gene>
<feature type="transmembrane region" description="Helical" evidence="6">
    <location>
        <begin position="226"/>
        <end position="249"/>
    </location>
</feature>
<feature type="transmembrane region" description="Helical" evidence="6">
    <location>
        <begin position="12"/>
        <end position="35"/>
    </location>
</feature>
<accession>A0A6G0XMR1</accession>
<evidence type="ECO:0000313" key="8">
    <source>
        <dbReference type="EMBL" id="KAF0741526.1"/>
    </source>
</evidence>
<protein>
    <recommendedName>
        <fullName evidence="7">Amino acid transporter transmembrane domain-containing protein</fullName>
    </recommendedName>
</protein>
<feature type="domain" description="Amino acid transporter transmembrane" evidence="7">
    <location>
        <begin position="15"/>
        <end position="419"/>
    </location>
</feature>
<feature type="transmembrane region" description="Helical" evidence="6">
    <location>
        <begin position="399"/>
        <end position="420"/>
    </location>
</feature>
<organism evidence="8 9">
    <name type="scientific">Aphanomyces euteiches</name>
    <dbReference type="NCBI Taxonomy" id="100861"/>
    <lineage>
        <taxon>Eukaryota</taxon>
        <taxon>Sar</taxon>
        <taxon>Stramenopiles</taxon>
        <taxon>Oomycota</taxon>
        <taxon>Saprolegniomycetes</taxon>
        <taxon>Saprolegniales</taxon>
        <taxon>Verrucalvaceae</taxon>
        <taxon>Aphanomyces</taxon>
    </lineage>
</organism>
<evidence type="ECO:0000256" key="5">
    <source>
        <dbReference type="SAM" id="MobiDB-lite"/>
    </source>
</evidence>
<feature type="transmembrane region" description="Helical" evidence="6">
    <location>
        <begin position="100"/>
        <end position="120"/>
    </location>
</feature>
<sequence>MNLFVLPTRQDALVIVHLVCCVCGVGSLSMPYIFAQAGPTYSSIAFALNCFFNTYATVALSLCLLKLRDLPHIHTYLDLAVHVWGPKGAFFVQATQLTSCFMLPVAFLVLGGATLLPAIFEGAIDISSTLWILVMALVLLPINYIRVLHEAYLVLVSGAAATILADAIATIDAYVSHGRELYEPTDDVTFPHVLDTFGAFALAYGAAVVVPQLQHHHPRPEAMPRTLVWGMLMISVFYVALGALGYAHFGCASPSNLLMAMSATTSRRRIAYICMQIHISIAFAVFLNPFFVTLEKSILHKKAQDDEDDMDYNQLESPQQPPVQKTTTKASYSDNTKRILFRTIIIAIQCFLAMLAQSSFSDIADLIGASVMNVCSVILPLLLYVKLFDTEMGRAHKILCWFVIIVSIALGIYSTVQAVIRIVDNASSYKLFESVTTAKRTEYPYCAANYTERKAPWLDSFTL</sequence>
<comment type="subcellular location">
    <subcellularLocation>
        <location evidence="1">Membrane</location>
        <topology evidence="1">Multi-pass membrane protein</topology>
    </subcellularLocation>
</comment>
<feature type="transmembrane region" description="Helical" evidence="6">
    <location>
        <begin position="339"/>
        <end position="360"/>
    </location>
</feature>
<reference evidence="8 9" key="1">
    <citation type="submission" date="2019-07" db="EMBL/GenBank/DDBJ databases">
        <title>Genomics analysis of Aphanomyces spp. identifies a new class of oomycete effector associated with host adaptation.</title>
        <authorList>
            <person name="Gaulin E."/>
        </authorList>
    </citation>
    <scope>NUCLEOTIDE SEQUENCE [LARGE SCALE GENOMIC DNA]</scope>
    <source>
        <strain evidence="8 9">ATCC 201684</strain>
    </source>
</reference>
<evidence type="ECO:0000259" key="7">
    <source>
        <dbReference type="Pfam" id="PF01490"/>
    </source>
</evidence>
<evidence type="ECO:0000256" key="2">
    <source>
        <dbReference type="ARBA" id="ARBA00022692"/>
    </source>
</evidence>
<dbReference type="GO" id="GO:0005774">
    <property type="term" value="C:vacuolar membrane"/>
    <property type="evidence" value="ECO:0007669"/>
    <property type="project" value="TreeGrafter"/>
</dbReference>
<keyword evidence="4 6" id="KW-0472">Membrane</keyword>
<dbReference type="PANTHER" id="PTHR22950:SF349">
    <property type="entry name" value="AMINO ACID TRANSPORTER TRANSMEMBRANE DOMAIN-CONTAINING PROTEIN"/>
    <property type="match status" value="1"/>
</dbReference>